<proteinExistence type="predicted"/>
<organism evidence="2">
    <name type="scientific">viral metagenome</name>
    <dbReference type="NCBI Taxonomy" id="1070528"/>
    <lineage>
        <taxon>unclassified sequences</taxon>
        <taxon>metagenomes</taxon>
        <taxon>organismal metagenomes</taxon>
    </lineage>
</organism>
<feature type="region of interest" description="Disordered" evidence="1">
    <location>
        <begin position="1"/>
        <end position="20"/>
    </location>
</feature>
<evidence type="ECO:0000313" key="2">
    <source>
        <dbReference type="EMBL" id="QJH92649.1"/>
    </source>
</evidence>
<evidence type="ECO:0000256" key="1">
    <source>
        <dbReference type="SAM" id="MobiDB-lite"/>
    </source>
</evidence>
<reference evidence="2" key="1">
    <citation type="submission" date="2020-03" db="EMBL/GenBank/DDBJ databases">
        <title>The deep terrestrial virosphere.</title>
        <authorList>
            <person name="Holmfeldt K."/>
            <person name="Nilsson E."/>
            <person name="Simone D."/>
            <person name="Lopez-Fernandez M."/>
            <person name="Wu X."/>
            <person name="de Brujin I."/>
            <person name="Lundin D."/>
            <person name="Andersson A."/>
            <person name="Bertilsson S."/>
            <person name="Dopson M."/>
        </authorList>
    </citation>
    <scope>NUCLEOTIDE SEQUENCE</scope>
    <source>
        <strain evidence="2">MM171A02761</strain>
    </source>
</reference>
<gene>
    <name evidence="2" type="ORF">MM171A02761_0009</name>
</gene>
<accession>A0A6M3X4S0</accession>
<dbReference type="AlphaFoldDB" id="A0A6M3X4S0"/>
<dbReference type="EMBL" id="MT143908">
    <property type="protein sequence ID" value="QJH92649.1"/>
    <property type="molecule type" value="Genomic_DNA"/>
</dbReference>
<protein>
    <submittedName>
        <fullName evidence="2">Uncharacterized protein</fullName>
    </submittedName>
</protein>
<name>A0A6M3X4S0_9ZZZZ</name>
<sequence>MKVDFENSVPAPPSGGLSDGDSFRLDIIDLLSHLDVGQSAVVTDTEGKEPNIHGWKPKITPIIKVYDLIKGTSHVMAFVPWDDWDDRYKQIQIWRVK</sequence>